<protein>
    <submittedName>
        <fullName evidence="1">Uncharacterized protein</fullName>
    </submittedName>
</protein>
<comment type="caution">
    <text evidence="1">The sequence shown here is derived from an EMBL/GenBank/DDBJ whole genome shotgun (WGS) entry which is preliminary data.</text>
</comment>
<proteinExistence type="predicted"/>
<dbReference type="Proteomes" id="UP000177117">
    <property type="component" value="Unassembled WGS sequence"/>
</dbReference>
<gene>
    <name evidence="1" type="ORF">A2650_00360</name>
</gene>
<evidence type="ECO:0000313" key="2">
    <source>
        <dbReference type="Proteomes" id="UP000177117"/>
    </source>
</evidence>
<accession>A0A1F8EL90</accession>
<dbReference type="AlphaFoldDB" id="A0A1F8EL90"/>
<organism evidence="1 2">
    <name type="scientific">Candidatus Yanofskybacteria bacterium RIFCSPHIGHO2_01_FULL_41_53</name>
    <dbReference type="NCBI Taxonomy" id="1802663"/>
    <lineage>
        <taxon>Bacteria</taxon>
        <taxon>Candidatus Yanofskyibacteriota</taxon>
    </lineage>
</organism>
<reference evidence="1 2" key="1">
    <citation type="journal article" date="2016" name="Nat. Commun.">
        <title>Thousands of microbial genomes shed light on interconnected biogeochemical processes in an aquifer system.</title>
        <authorList>
            <person name="Anantharaman K."/>
            <person name="Brown C.T."/>
            <person name="Hug L.A."/>
            <person name="Sharon I."/>
            <person name="Castelle C.J."/>
            <person name="Probst A.J."/>
            <person name="Thomas B.C."/>
            <person name="Singh A."/>
            <person name="Wilkins M.J."/>
            <person name="Karaoz U."/>
            <person name="Brodie E.L."/>
            <person name="Williams K.H."/>
            <person name="Hubbard S.S."/>
            <person name="Banfield J.F."/>
        </authorList>
    </citation>
    <scope>NUCLEOTIDE SEQUENCE [LARGE SCALE GENOMIC DNA]</scope>
</reference>
<name>A0A1F8EL90_9BACT</name>
<evidence type="ECO:0000313" key="1">
    <source>
        <dbReference type="EMBL" id="OGN01100.1"/>
    </source>
</evidence>
<sequence length="159" mass="18216">MAEDSKETVDAILCFDANLPKMHTCSDKCEGNYLILCRHRFNFNAKILYCNTPQFYKWPDSEILLYFLDYIKNGISDGLIPVHAIFTILTKDTDFLRDAESELGRKAKGNGIDFLNSSIVNGDLVIYIKQVDCKNYGSKGNDNLKCAIYKMNKFFKKLN</sequence>
<dbReference type="EMBL" id="MGJD01000010">
    <property type="protein sequence ID" value="OGN01100.1"/>
    <property type="molecule type" value="Genomic_DNA"/>
</dbReference>